<accession>A0A2A9ESD2</accession>
<gene>
    <name evidence="5" type="ORF">ATJ97_3703</name>
</gene>
<dbReference type="PROSITE" id="PS01031">
    <property type="entry name" value="SHSP"/>
    <property type="match status" value="1"/>
</dbReference>
<dbReference type="InterPro" id="IPR002068">
    <property type="entry name" value="A-crystallin/Hsp20_dom"/>
</dbReference>
<feature type="domain" description="SHSP" evidence="4">
    <location>
        <begin position="67"/>
        <end position="183"/>
    </location>
</feature>
<dbReference type="SUPFAM" id="SSF49764">
    <property type="entry name" value="HSP20-like chaperones"/>
    <property type="match status" value="1"/>
</dbReference>
<reference evidence="5 6" key="1">
    <citation type="submission" date="2017-10" db="EMBL/GenBank/DDBJ databases">
        <title>Sequencing the genomes of 1000 actinobacteria strains.</title>
        <authorList>
            <person name="Klenk H.-P."/>
        </authorList>
    </citation>
    <scope>NUCLEOTIDE SEQUENCE [LARGE SCALE GENOMIC DNA]</scope>
    <source>
        <strain evidence="5 6">DSM 21838</strain>
    </source>
</reference>
<comment type="similarity">
    <text evidence="1 2">Belongs to the small heat shock protein (HSP20) family.</text>
</comment>
<dbReference type="InterPro" id="IPR031107">
    <property type="entry name" value="Small_HSP"/>
</dbReference>
<dbReference type="AlphaFoldDB" id="A0A2A9ESD2"/>
<dbReference type="PANTHER" id="PTHR11527">
    <property type="entry name" value="HEAT-SHOCK PROTEIN 20 FAMILY MEMBER"/>
    <property type="match status" value="1"/>
</dbReference>
<dbReference type="Gene3D" id="2.60.40.790">
    <property type="match status" value="1"/>
</dbReference>
<evidence type="ECO:0000256" key="2">
    <source>
        <dbReference type="RuleBase" id="RU003616"/>
    </source>
</evidence>
<dbReference type="EMBL" id="PDJI01000004">
    <property type="protein sequence ID" value="PFG41155.1"/>
    <property type="molecule type" value="Genomic_DNA"/>
</dbReference>
<organism evidence="5 6">
    <name type="scientific">Georgenia soli</name>
    <dbReference type="NCBI Taxonomy" id="638953"/>
    <lineage>
        <taxon>Bacteria</taxon>
        <taxon>Bacillati</taxon>
        <taxon>Actinomycetota</taxon>
        <taxon>Actinomycetes</taxon>
        <taxon>Micrococcales</taxon>
        <taxon>Bogoriellaceae</taxon>
        <taxon>Georgenia</taxon>
    </lineage>
</organism>
<evidence type="ECO:0000259" key="4">
    <source>
        <dbReference type="PROSITE" id="PS01031"/>
    </source>
</evidence>
<evidence type="ECO:0000256" key="1">
    <source>
        <dbReference type="PROSITE-ProRule" id="PRU00285"/>
    </source>
</evidence>
<dbReference type="InterPro" id="IPR008978">
    <property type="entry name" value="HSP20-like_chaperone"/>
</dbReference>
<name>A0A2A9ESD2_9MICO</name>
<sequence>MLGRSTMGPGAGPPRSGLIEEDHQMTTQPNDSEEQHASVPARRSPRDIAEQLWDAFPFGDMPWPLREVGRGGGVPMRVEEFRDGGELVVRAELPGVDPEKDVDVTVDEGVLTISAHREERTEEKQARGFRSEFRYGRFERQIRLPKGAGTDDISASYRDGVLEVRLPVPEEVPPARKITIQRS</sequence>
<dbReference type="Proteomes" id="UP000222106">
    <property type="component" value="Unassembled WGS sequence"/>
</dbReference>
<evidence type="ECO:0000313" key="5">
    <source>
        <dbReference type="EMBL" id="PFG41155.1"/>
    </source>
</evidence>
<evidence type="ECO:0000256" key="3">
    <source>
        <dbReference type="SAM" id="MobiDB-lite"/>
    </source>
</evidence>
<proteinExistence type="inferred from homology"/>
<protein>
    <submittedName>
        <fullName evidence="5">HSP20 family molecular chaperone IbpA</fullName>
    </submittedName>
</protein>
<dbReference type="CDD" id="cd06464">
    <property type="entry name" value="ACD_sHsps-like"/>
    <property type="match status" value="1"/>
</dbReference>
<dbReference type="Pfam" id="PF00011">
    <property type="entry name" value="HSP20"/>
    <property type="match status" value="1"/>
</dbReference>
<keyword evidence="6" id="KW-1185">Reference proteome</keyword>
<evidence type="ECO:0000313" key="6">
    <source>
        <dbReference type="Proteomes" id="UP000222106"/>
    </source>
</evidence>
<feature type="region of interest" description="Disordered" evidence="3">
    <location>
        <begin position="1"/>
        <end position="48"/>
    </location>
</feature>
<comment type="caution">
    <text evidence="5">The sequence shown here is derived from an EMBL/GenBank/DDBJ whole genome shotgun (WGS) entry which is preliminary data.</text>
</comment>